<proteinExistence type="predicted"/>
<dbReference type="Proteomes" id="UP000536179">
    <property type="component" value="Unassembled WGS sequence"/>
</dbReference>
<reference evidence="1 2" key="1">
    <citation type="submission" date="2020-08" db="EMBL/GenBank/DDBJ databases">
        <title>Genomic Encyclopedia of Type Strains, Phase III (KMG-III): the genomes of soil and plant-associated and newly described type strains.</title>
        <authorList>
            <person name="Whitman W."/>
        </authorList>
    </citation>
    <scope>NUCLEOTIDE SEQUENCE [LARGE SCALE GENOMIC DNA]</scope>
    <source>
        <strain evidence="1 2">CECT 8075</strain>
    </source>
</reference>
<protein>
    <submittedName>
        <fullName evidence="1">Uncharacterized protein</fullName>
    </submittedName>
</protein>
<dbReference type="EMBL" id="JACHXU010000036">
    <property type="protein sequence ID" value="MBB3210395.1"/>
    <property type="molecule type" value="Genomic_DNA"/>
</dbReference>
<keyword evidence="2" id="KW-1185">Reference proteome</keyword>
<evidence type="ECO:0000313" key="1">
    <source>
        <dbReference type="EMBL" id="MBB3210395.1"/>
    </source>
</evidence>
<accession>A0A7W5E557</accession>
<comment type="caution">
    <text evidence="1">The sequence shown here is derived from an EMBL/GenBank/DDBJ whole genome shotgun (WGS) entry which is preliminary data.</text>
</comment>
<sequence>MRSPPVVYAELALHLLNKHLGQMFYLGVGENLT</sequence>
<evidence type="ECO:0000313" key="2">
    <source>
        <dbReference type="Proteomes" id="UP000536179"/>
    </source>
</evidence>
<gene>
    <name evidence="1" type="ORF">FHS27_006242</name>
</gene>
<organism evidence="1 2">
    <name type="scientific">Aporhodopirellula rubra</name>
    <dbReference type="NCBI Taxonomy" id="980271"/>
    <lineage>
        <taxon>Bacteria</taxon>
        <taxon>Pseudomonadati</taxon>
        <taxon>Planctomycetota</taxon>
        <taxon>Planctomycetia</taxon>
        <taxon>Pirellulales</taxon>
        <taxon>Pirellulaceae</taxon>
        <taxon>Aporhodopirellula</taxon>
    </lineage>
</organism>
<dbReference type="AlphaFoldDB" id="A0A7W5E557"/>
<name>A0A7W5E557_9BACT</name>